<dbReference type="OrthoDB" id="1792985at2"/>
<dbReference type="Gene3D" id="3.30.750.140">
    <property type="match status" value="1"/>
</dbReference>
<evidence type="ECO:0000313" key="4">
    <source>
        <dbReference type="Proteomes" id="UP000006062"/>
    </source>
</evidence>
<keyword evidence="3" id="KW-0966">Cell projection</keyword>
<dbReference type="EMBL" id="CP003154">
    <property type="protein sequence ID" value="AFL72432.1"/>
    <property type="molecule type" value="Genomic_DNA"/>
</dbReference>
<evidence type="ECO:0000313" key="3">
    <source>
        <dbReference type="EMBL" id="AFL72432.1"/>
    </source>
</evidence>
<proteinExistence type="predicted"/>
<dbReference type="PANTHER" id="PTHR37533">
    <property type="entry name" value="FLAGELLAR HOOK-LENGTH CONTROL PROTEIN"/>
    <property type="match status" value="1"/>
</dbReference>
<dbReference type="KEGG" id="tvi:Thivi_0363"/>
<feature type="region of interest" description="Disordered" evidence="1">
    <location>
        <begin position="121"/>
        <end position="148"/>
    </location>
</feature>
<evidence type="ECO:0000259" key="2">
    <source>
        <dbReference type="Pfam" id="PF02120"/>
    </source>
</evidence>
<feature type="compositionally biased region" description="Low complexity" evidence="1">
    <location>
        <begin position="87"/>
        <end position="98"/>
    </location>
</feature>
<keyword evidence="3" id="KW-0282">Flagellum</keyword>
<feature type="compositionally biased region" description="Basic and acidic residues" evidence="1">
    <location>
        <begin position="624"/>
        <end position="636"/>
    </location>
</feature>
<dbReference type="InterPro" id="IPR038610">
    <property type="entry name" value="FliK-like_C_sf"/>
</dbReference>
<accession>I3Y614</accession>
<protein>
    <submittedName>
        <fullName evidence="3">Flagellar hook-length control protein</fullName>
    </submittedName>
</protein>
<dbReference type="CDD" id="cd17470">
    <property type="entry name" value="T3SS_Flik_C"/>
    <property type="match status" value="1"/>
</dbReference>
<dbReference type="InterPro" id="IPR021136">
    <property type="entry name" value="Flagellar_hook_control-like_C"/>
</dbReference>
<dbReference type="InterPro" id="IPR052563">
    <property type="entry name" value="FliK"/>
</dbReference>
<dbReference type="eggNOG" id="COG3144">
    <property type="taxonomic scope" value="Bacteria"/>
</dbReference>
<keyword evidence="4" id="KW-1185">Reference proteome</keyword>
<dbReference type="AlphaFoldDB" id="I3Y614"/>
<name>I3Y614_THIV6</name>
<dbReference type="PANTHER" id="PTHR37533:SF2">
    <property type="entry name" value="FLAGELLAR HOOK-LENGTH CONTROL PROTEIN"/>
    <property type="match status" value="1"/>
</dbReference>
<organism evidence="3 4">
    <name type="scientific">Thiocystis violascens (strain ATCC 17096 / DSM 198 / 6111)</name>
    <name type="common">Chromatium violascens</name>
    <dbReference type="NCBI Taxonomy" id="765911"/>
    <lineage>
        <taxon>Bacteria</taxon>
        <taxon>Pseudomonadati</taxon>
        <taxon>Pseudomonadota</taxon>
        <taxon>Gammaproteobacteria</taxon>
        <taxon>Chromatiales</taxon>
        <taxon>Chromatiaceae</taxon>
        <taxon>Thiocystis</taxon>
    </lineage>
</organism>
<keyword evidence="3" id="KW-0969">Cilium</keyword>
<feature type="region of interest" description="Disordered" evidence="1">
    <location>
        <begin position="77"/>
        <end position="104"/>
    </location>
</feature>
<feature type="region of interest" description="Disordered" evidence="1">
    <location>
        <begin position="618"/>
        <end position="658"/>
    </location>
</feature>
<dbReference type="Pfam" id="PF02120">
    <property type="entry name" value="Flg_hook"/>
    <property type="match status" value="1"/>
</dbReference>
<evidence type="ECO:0000256" key="1">
    <source>
        <dbReference type="SAM" id="MobiDB-lite"/>
    </source>
</evidence>
<dbReference type="RefSeq" id="WP_014776936.1">
    <property type="nucleotide sequence ID" value="NC_018012.1"/>
</dbReference>
<reference evidence="3 4" key="1">
    <citation type="submission" date="2012-06" db="EMBL/GenBank/DDBJ databases">
        <title>Complete sequence of Thiocystis violascens DSM 198.</title>
        <authorList>
            <consortium name="US DOE Joint Genome Institute"/>
            <person name="Lucas S."/>
            <person name="Han J."/>
            <person name="Lapidus A."/>
            <person name="Cheng J.-F."/>
            <person name="Goodwin L."/>
            <person name="Pitluck S."/>
            <person name="Peters L."/>
            <person name="Ovchinnikova G."/>
            <person name="Teshima H."/>
            <person name="Detter J.C."/>
            <person name="Han C."/>
            <person name="Tapia R."/>
            <person name="Land M."/>
            <person name="Hauser L."/>
            <person name="Kyrpides N."/>
            <person name="Ivanova N."/>
            <person name="Pagani I."/>
            <person name="Vogl K."/>
            <person name="Liu Z."/>
            <person name="Frigaard N.-U."/>
            <person name="Bryant D."/>
            <person name="Woyke T."/>
        </authorList>
    </citation>
    <scope>NUCLEOTIDE SEQUENCE [LARGE SCALE GENOMIC DNA]</scope>
    <source>
        <strain evidence="4">ATCC 17096 / DSM 198 / 6111</strain>
    </source>
</reference>
<sequence length="674" mass="69466">MIQFNLCTDLLSQVYAGASGETVSLETPEDGGFMGALGTQLQNILVEWGEDPAEIAALDGPSLLAQFLALAQDRLPPADEPRMTAQPPASLRAAASSPPEMPTDLLNKLLESSIAGASPASAQGAATLSEMRSEGAGQSESPTAMPADPLRRLVQPTLADGVDLPPTAAAFARSLESEETAASTAIPADPLRRLVQPTLADGVDLPLATAALARSLESEETVASTAMPADPLRRLVQPTLADGVDLPPTAAALARSLESENTAPSTAMPADPLRRLVQPTLADGVESADPTVAALATPMESGKTGPPTAVPADLLRRLLQPTPADGVESAGPRAADLVNPLESEETAPLTAIPADLPQRYLQPMPGDGVATSKPATAAALVKSGEIVPASLPQAFPAEALRQWLPSIPADDVAAIPTTAALADSGESGQASILKATAPIWLNQFPPGARDTEIGAAQSGNPLAGEGQGLPMVFSTRGALLDLALKATHETERLAVRGASDEAAELPETGLPATSVTSVGTQSGSGPARIFDLSNVLRPGGETGLAEQVKWVMRSGLGTAELTLHPRSLGAMEVRVTMEADQAHVQFLSPHPIVREVLEAALPRLRDALAQDGLSLGNVSISEQAPERRGEQDRERAGSAQNRQDFDGSVGDGVESPDLAGSTLSALAGRLDYFI</sequence>
<gene>
    <name evidence="3" type="ordered locus">Thivi_0363</name>
</gene>
<dbReference type="STRING" id="765911.Thivi_0363"/>
<dbReference type="Proteomes" id="UP000006062">
    <property type="component" value="Chromosome"/>
</dbReference>
<feature type="domain" description="Flagellar hook-length control protein-like C-terminal" evidence="2">
    <location>
        <begin position="546"/>
        <end position="626"/>
    </location>
</feature>
<dbReference type="HOGENOM" id="CLU_407635_0_0_6"/>